<comment type="caution">
    <text evidence="2">The sequence shown here is derived from an EMBL/GenBank/DDBJ whole genome shotgun (WGS) entry which is preliminary data.</text>
</comment>
<dbReference type="AlphaFoldDB" id="A0A5J4L6D1"/>
<evidence type="ECO:0000313" key="2">
    <source>
        <dbReference type="EMBL" id="GER94431.1"/>
    </source>
</evidence>
<feature type="transmembrane region" description="Helical" evidence="1">
    <location>
        <begin position="12"/>
        <end position="32"/>
    </location>
</feature>
<feature type="transmembrane region" description="Helical" evidence="1">
    <location>
        <begin position="38"/>
        <end position="58"/>
    </location>
</feature>
<keyword evidence="1" id="KW-0812">Transmembrane</keyword>
<sequence length="66" mass="7396">MRHRDRRKEIGKALVDIGKYSFTAGIIGSIITEKWSPAVIAMCAVISIIAFIIGFYTIPQNKEDKL</sequence>
<evidence type="ECO:0000256" key="1">
    <source>
        <dbReference type="SAM" id="Phobius"/>
    </source>
</evidence>
<reference evidence="2" key="1">
    <citation type="submission" date="2019-10" db="EMBL/GenBank/DDBJ databases">
        <title>Metagenomic sequencing of thiosulfate-disproportionating enrichment culture.</title>
        <authorList>
            <person name="Umezawa K."/>
            <person name="Kojima H."/>
            <person name="Fukui M."/>
        </authorList>
    </citation>
    <scope>NUCLEOTIDE SEQUENCE</scope>
    <source>
        <strain evidence="2">45J</strain>
    </source>
</reference>
<name>A0A5J4L6D1_9ZZZZ</name>
<dbReference type="Pfam" id="PF20482">
    <property type="entry name" value="DUF6722"/>
    <property type="match status" value="1"/>
</dbReference>
<evidence type="ECO:0008006" key="3">
    <source>
        <dbReference type="Google" id="ProtNLM"/>
    </source>
</evidence>
<dbReference type="EMBL" id="BLAB01000001">
    <property type="protein sequence ID" value="GER94431.1"/>
    <property type="molecule type" value="Genomic_DNA"/>
</dbReference>
<accession>A0A5J4L6D1</accession>
<organism evidence="2">
    <name type="scientific">hot springs metagenome</name>
    <dbReference type="NCBI Taxonomy" id="433727"/>
    <lineage>
        <taxon>unclassified sequences</taxon>
        <taxon>metagenomes</taxon>
        <taxon>ecological metagenomes</taxon>
    </lineage>
</organism>
<keyword evidence="1" id="KW-1133">Transmembrane helix</keyword>
<gene>
    <name evidence="2" type="ORF">A45J_2193</name>
</gene>
<proteinExistence type="predicted"/>
<protein>
    <recommendedName>
        <fullName evidence="3">MFS transporter</fullName>
    </recommendedName>
</protein>
<dbReference type="InterPro" id="IPR046568">
    <property type="entry name" value="DUF6722"/>
</dbReference>
<keyword evidence="1" id="KW-0472">Membrane</keyword>